<accession>A0A1V4INB5</accession>
<feature type="transmembrane region" description="Helical" evidence="6">
    <location>
        <begin position="41"/>
        <end position="65"/>
    </location>
</feature>
<protein>
    <submittedName>
        <fullName evidence="7">Leucine efflux protein</fullName>
    </submittedName>
</protein>
<keyword evidence="4 6" id="KW-1133">Transmembrane helix</keyword>
<dbReference type="Pfam" id="PF01810">
    <property type="entry name" value="LysE"/>
    <property type="match status" value="1"/>
</dbReference>
<organism evidence="7 8">
    <name type="scientific">Clostridium chromiireducens</name>
    <dbReference type="NCBI Taxonomy" id="225345"/>
    <lineage>
        <taxon>Bacteria</taxon>
        <taxon>Bacillati</taxon>
        <taxon>Bacillota</taxon>
        <taxon>Clostridia</taxon>
        <taxon>Eubacteriales</taxon>
        <taxon>Clostridiaceae</taxon>
        <taxon>Clostridium</taxon>
    </lineage>
</organism>
<dbReference type="AlphaFoldDB" id="A0A1V4INB5"/>
<evidence type="ECO:0000256" key="4">
    <source>
        <dbReference type="ARBA" id="ARBA00022989"/>
    </source>
</evidence>
<keyword evidence="5 6" id="KW-0472">Membrane</keyword>
<feature type="transmembrane region" description="Helical" evidence="6">
    <location>
        <begin position="147"/>
        <end position="171"/>
    </location>
</feature>
<keyword evidence="2" id="KW-1003">Cell membrane</keyword>
<dbReference type="PIRSF" id="PIRSF006324">
    <property type="entry name" value="LeuE"/>
    <property type="match status" value="1"/>
</dbReference>
<gene>
    <name evidence="7" type="primary">leuE</name>
    <name evidence="7" type="ORF">CLCHR_25430</name>
</gene>
<comment type="subcellular location">
    <subcellularLocation>
        <location evidence="1">Cell membrane</location>
        <topology evidence="1">Multi-pass membrane protein</topology>
    </subcellularLocation>
</comment>
<dbReference type="GO" id="GO:0015171">
    <property type="term" value="F:amino acid transmembrane transporter activity"/>
    <property type="evidence" value="ECO:0007669"/>
    <property type="project" value="TreeGrafter"/>
</dbReference>
<evidence type="ECO:0000256" key="5">
    <source>
        <dbReference type="ARBA" id="ARBA00023136"/>
    </source>
</evidence>
<comment type="caution">
    <text evidence="7">The sequence shown here is derived from an EMBL/GenBank/DDBJ whole genome shotgun (WGS) entry which is preliminary data.</text>
</comment>
<feature type="transmembrane region" description="Helical" evidence="6">
    <location>
        <begin position="71"/>
        <end position="92"/>
    </location>
</feature>
<keyword evidence="8" id="KW-1185">Reference proteome</keyword>
<keyword evidence="3 6" id="KW-0812">Transmembrane</keyword>
<name>A0A1V4INB5_9CLOT</name>
<proteinExistence type="predicted"/>
<sequence length="211" mass="22839">MFGIENYSLFIISSIILSVTPGSDTLYVLGNSISSGRKIGVMSAFGISTGSIFHTVMAALGLSAILAKSAIAFNIVKYLGAVYLVFLGVRSLMSKTSLLANENKNEKKSTRQIFLQGAMIDVLNPKVALFFLAFLPQFIDPNTSYGIIPFLVLGFTYIIVATIWCIMLAIFSSSVSRKLNDIKGMHGFVNKFTGTIFIGLGVNLLTAKLKN</sequence>
<evidence type="ECO:0000256" key="1">
    <source>
        <dbReference type="ARBA" id="ARBA00004651"/>
    </source>
</evidence>
<dbReference type="PANTHER" id="PTHR30086">
    <property type="entry name" value="ARGININE EXPORTER PROTEIN ARGO"/>
    <property type="match status" value="1"/>
</dbReference>
<dbReference type="GO" id="GO:0005886">
    <property type="term" value="C:plasma membrane"/>
    <property type="evidence" value="ECO:0007669"/>
    <property type="project" value="UniProtKB-SubCell"/>
</dbReference>
<feature type="transmembrane region" description="Helical" evidence="6">
    <location>
        <begin position="6"/>
        <end position="29"/>
    </location>
</feature>
<dbReference type="Proteomes" id="UP000191056">
    <property type="component" value="Unassembled WGS sequence"/>
</dbReference>
<feature type="transmembrane region" description="Helical" evidence="6">
    <location>
        <begin position="192"/>
        <end position="209"/>
    </location>
</feature>
<dbReference type="InterPro" id="IPR001123">
    <property type="entry name" value="LeuE-type"/>
</dbReference>
<evidence type="ECO:0000256" key="6">
    <source>
        <dbReference type="SAM" id="Phobius"/>
    </source>
</evidence>
<dbReference type="EMBL" id="MZGT01000031">
    <property type="protein sequence ID" value="OPJ61383.1"/>
    <property type="molecule type" value="Genomic_DNA"/>
</dbReference>
<dbReference type="OrthoDB" id="9784202at2"/>
<evidence type="ECO:0000256" key="2">
    <source>
        <dbReference type="ARBA" id="ARBA00022475"/>
    </source>
</evidence>
<evidence type="ECO:0000313" key="8">
    <source>
        <dbReference type="Proteomes" id="UP000191056"/>
    </source>
</evidence>
<feature type="transmembrane region" description="Helical" evidence="6">
    <location>
        <begin position="113"/>
        <end position="135"/>
    </location>
</feature>
<dbReference type="STRING" id="225345.CLCHR_25430"/>
<evidence type="ECO:0000256" key="3">
    <source>
        <dbReference type="ARBA" id="ARBA00022692"/>
    </source>
</evidence>
<dbReference type="PANTHER" id="PTHR30086:SF20">
    <property type="entry name" value="ARGININE EXPORTER PROTEIN ARGO-RELATED"/>
    <property type="match status" value="1"/>
</dbReference>
<dbReference type="RefSeq" id="WP_079440159.1">
    <property type="nucleotide sequence ID" value="NZ_MZGT01000031.1"/>
</dbReference>
<evidence type="ECO:0000313" key="7">
    <source>
        <dbReference type="EMBL" id="OPJ61383.1"/>
    </source>
</evidence>
<reference evidence="7 8" key="1">
    <citation type="submission" date="2017-03" db="EMBL/GenBank/DDBJ databases">
        <title>Genome sequence of Clostridium chromiireducens DSM 23318.</title>
        <authorList>
            <person name="Poehlein A."/>
            <person name="Daniel R."/>
        </authorList>
    </citation>
    <scope>NUCLEOTIDE SEQUENCE [LARGE SCALE GENOMIC DNA]</scope>
    <source>
        <strain evidence="7 8">DSM 23318</strain>
    </source>
</reference>